<evidence type="ECO:0000256" key="1">
    <source>
        <dbReference type="SAM" id="MobiDB-lite"/>
    </source>
</evidence>
<evidence type="ECO:0000313" key="4">
    <source>
        <dbReference type="EMBL" id="KAE9329613.1"/>
    </source>
</evidence>
<feature type="region of interest" description="Disordered" evidence="1">
    <location>
        <begin position="171"/>
        <end position="207"/>
    </location>
</feature>
<dbReference type="Proteomes" id="UP000434957">
    <property type="component" value="Unassembled WGS sequence"/>
</dbReference>
<dbReference type="EMBL" id="QXFV01001071">
    <property type="protein sequence ID" value="KAE9016137.1"/>
    <property type="molecule type" value="Genomic_DNA"/>
</dbReference>
<organism evidence="4 6">
    <name type="scientific">Phytophthora rubi</name>
    <dbReference type="NCBI Taxonomy" id="129364"/>
    <lineage>
        <taxon>Eukaryota</taxon>
        <taxon>Sar</taxon>
        <taxon>Stramenopiles</taxon>
        <taxon>Oomycota</taxon>
        <taxon>Peronosporomycetes</taxon>
        <taxon>Peronosporales</taxon>
        <taxon>Peronosporaceae</taxon>
        <taxon>Phytophthora</taxon>
    </lineage>
</organism>
<name>A0A6A4EZB4_9STRA</name>
<accession>A0A6A4EZB4</accession>
<evidence type="ECO:0000313" key="3">
    <source>
        <dbReference type="EMBL" id="KAE9016137.1"/>
    </source>
</evidence>
<evidence type="ECO:0000313" key="2">
    <source>
        <dbReference type="EMBL" id="KAE9010896.1"/>
    </source>
</evidence>
<keyword evidence="6" id="KW-1185">Reference proteome</keyword>
<comment type="caution">
    <text evidence="4">The sequence shown here is derived from an EMBL/GenBank/DDBJ whole genome shotgun (WGS) entry which is preliminary data.</text>
</comment>
<dbReference type="Proteomes" id="UP000429607">
    <property type="component" value="Unassembled WGS sequence"/>
</dbReference>
<gene>
    <name evidence="3" type="ORF">PR001_g14728</name>
    <name evidence="2" type="ORF">PR002_g15240</name>
    <name evidence="4" type="ORF">PR003_g15513</name>
</gene>
<dbReference type="EMBL" id="QXFU01001095">
    <property type="protein sequence ID" value="KAE9010896.1"/>
    <property type="molecule type" value="Genomic_DNA"/>
</dbReference>
<evidence type="ECO:0000313" key="7">
    <source>
        <dbReference type="Proteomes" id="UP000435112"/>
    </source>
</evidence>
<dbReference type="Proteomes" id="UP000435112">
    <property type="component" value="Unassembled WGS sequence"/>
</dbReference>
<dbReference type="AlphaFoldDB" id="A0A6A4EZB4"/>
<evidence type="ECO:0000313" key="5">
    <source>
        <dbReference type="Proteomes" id="UP000429607"/>
    </source>
</evidence>
<dbReference type="EMBL" id="QXFT01001079">
    <property type="protein sequence ID" value="KAE9329613.1"/>
    <property type="molecule type" value="Genomic_DNA"/>
</dbReference>
<feature type="region of interest" description="Disordered" evidence="1">
    <location>
        <begin position="1"/>
        <end position="21"/>
    </location>
</feature>
<dbReference type="OrthoDB" id="10372342at2759"/>
<evidence type="ECO:0000313" key="6">
    <source>
        <dbReference type="Proteomes" id="UP000434957"/>
    </source>
</evidence>
<reference evidence="4 6" key="1">
    <citation type="submission" date="2018-08" db="EMBL/GenBank/DDBJ databases">
        <title>Genomic investigation of the strawberry pathogen Phytophthora fragariae indicates pathogenicity is determined by transcriptional variation in three key races.</title>
        <authorList>
            <person name="Adams T.M."/>
            <person name="Armitage A.D."/>
            <person name="Sobczyk M.K."/>
            <person name="Bates H.J."/>
            <person name="Dunwell J.M."/>
            <person name="Nellist C.F."/>
            <person name="Harrison R.J."/>
        </authorList>
    </citation>
    <scope>NUCLEOTIDE SEQUENCE [LARGE SCALE GENOMIC DNA]</scope>
    <source>
        <strain evidence="3 5">SCRP249</strain>
        <strain evidence="2 7">SCRP324</strain>
        <strain evidence="4 6">SCRP333</strain>
    </source>
</reference>
<protein>
    <submittedName>
        <fullName evidence="4">Uncharacterized protein</fullName>
    </submittedName>
</protein>
<feature type="compositionally biased region" description="Polar residues" evidence="1">
    <location>
        <begin position="190"/>
        <end position="206"/>
    </location>
</feature>
<sequence length="390" mass="41850">MNQGGARTGTRGLDAPSAELTLPSYPDWVLPDTSTAEGLAAAQEVLRRAMELLDRVAAEESRTGPDEAAPTFAGIDGVPSIPATHVSGGDLLAQDMGGVQPASVAPDTPNVGVQVAGSDQPYPVTPTRPTVPARVSPEGLFTPGSTVPASTGFGTGISLTGVGVPNYATSASSRPVWPGTATGNVPPPTTSSQRYRAPTLSGQGAPSSGFVGVPSHIKNAIKMIPPFYSDGSTVEKARAFWNTFERATVGLDETLRLSAFRERLRGKSGEEWWLHSKITDFMTLQIRFYNQFVCLTPLQVMERLSTAKRTRGMSADVWGDWISGICDDAQCFDPSMRYQYFLAGLRNSEWKAVLSTMTMNSIQQAVTVLLYMNMHLPVEDCGRDGFRDPE</sequence>
<proteinExistence type="predicted"/>